<name>A0A5B7D6G4_PORTR</name>
<feature type="region of interest" description="Disordered" evidence="1">
    <location>
        <begin position="44"/>
        <end position="63"/>
    </location>
</feature>
<feature type="chain" id="PRO_5023055195" description="Secreted protein" evidence="2">
    <location>
        <begin position="22"/>
        <end position="87"/>
    </location>
</feature>
<evidence type="ECO:0000256" key="1">
    <source>
        <dbReference type="SAM" id="MobiDB-lite"/>
    </source>
</evidence>
<dbReference type="Proteomes" id="UP000324222">
    <property type="component" value="Unassembled WGS sequence"/>
</dbReference>
<keyword evidence="2" id="KW-0732">Signal</keyword>
<comment type="caution">
    <text evidence="3">The sequence shown here is derived from an EMBL/GenBank/DDBJ whole genome shotgun (WGS) entry which is preliminary data.</text>
</comment>
<evidence type="ECO:0000313" key="3">
    <source>
        <dbReference type="EMBL" id="MPC16872.1"/>
    </source>
</evidence>
<accession>A0A5B7D6G4</accession>
<sequence>MEKSNLFLGVAALCMLLRLSTDSMILITPSPICVDSARWLRRPGPKLNSPDVSPSRKRAAPRSTLGTTIPSLYSYPMSYVYRSSEFA</sequence>
<reference evidence="3 4" key="1">
    <citation type="submission" date="2019-05" db="EMBL/GenBank/DDBJ databases">
        <title>Another draft genome of Portunus trituberculatus and its Hox gene families provides insights of decapod evolution.</title>
        <authorList>
            <person name="Jeong J.-H."/>
            <person name="Song I."/>
            <person name="Kim S."/>
            <person name="Choi T."/>
            <person name="Kim D."/>
            <person name="Ryu S."/>
            <person name="Kim W."/>
        </authorList>
    </citation>
    <scope>NUCLEOTIDE SEQUENCE [LARGE SCALE GENOMIC DNA]</scope>
    <source>
        <tissue evidence="3">Muscle</tissue>
    </source>
</reference>
<evidence type="ECO:0000313" key="4">
    <source>
        <dbReference type="Proteomes" id="UP000324222"/>
    </source>
</evidence>
<keyword evidence="4" id="KW-1185">Reference proteome</keyword>
<organism evidence="3 4">
    <name type="scientific">Portunus trituberculatus</name>
    <name type="common">Swimming crab</name>
    <name type="synonym">Neptunus trituberculatus</name>
    <dbReference type="NCBI Taxonomy" id="210409"/>
    <lineage>
        <taxon>Eukaryota</taxon>
        <taxon>Metazoa</taxon>
        <taxon>Ecdysozoa</taxon>
        <taxon>Arthropoda</taxon>
        <taxon>Crustacea</taxon>
        <taxon>Multicrustacea</taxon>
        <taxon>Malacostraca</taxon>
        <taxon>Eumalacostraca</taxon>
        <taxon>Eucarida</taxon>
        <taxon>Decapoda</taxon>
        <taxon>Pleocyemata</taxon>
        <taxon>Brachyura</taxon>
        <taxon>Eubrachyura</taxon>
        <taxon>Portunoidea</taxon>
        <taxon>Portunidae</taxon>
        <taxon>Portuninae</taxon>
        <taxon>Portunus</taxon>
    </lineage>
</organism>
<proteinExistence type="predicted"/>
<evidence type="ECO:0000256" key="2">
    <source>
        <dbReference type="SAM" id="SignalP"/>
    </source>
</evidence>
<dbReference type="EMBL" id="VSRR010000544">
    <property type="protein sequence ID" value="MPC16872.1"/>
    <property type="molecule type" value="Genomic_DNA"/>
</dbReference>
<gene>
    <name evidence="3" type="ORF">E2C01_009710</name>
</gene>
<feature type="signal peptide" evidence="2">
    <location>
        <begin position="1"/>
        <end position="21"/>
    </location>
</feature>
<evidence type="ECO:0008006" key="5">
    <source>
        <dbReference type="Google" id="ProtNLM"/>
    </source>
</evidence>
<dbReference type="AlphaFoldDB" id="A0A5B7D6G4"/>
<protein>
    <recommendedName>
        <fullName evidence="5">Secreted protein</fullName>
    </recommendedName>
</protein>